<dbReference type="Gene3D" id="1.10.10.10">
    <property type="entry name" value="Winged helix-like DNA-binding domain superfamily/Winged helix DNA-binding domain"/>
    <property type="match status" value="1"/>
</dbReference>
<evidence type="ECO:0000313" key="6">
    <source>
        <dbReference type="Proteomes" id="UP000468531"/>
    </source>
</evidence>
<dbReference type="InterPro" id="IPR008920">
    <property type="entry name" value="TF_FadR/GntR_C"/>
</dbReference>
<dbReference type="AlphaFoldDB" id="A0A6P1BAN7"/>
<dbReference type="PANTHER" id="PTHR43537:SF24">
    <property type="entry name" value="GLUCONATE OPERON TRANSCRIPTIONAL REPRESSOR"/>
    <property type="match status" value="1"/>
</dbReference>
<dbReference type="GO" id="GO:0003677">
    <property type="term" value="F:DNA binding"/>
    <property type="evidence" value="ECO:0007669"/>
    <property type="project" value="UniProtKB-KW"/>
</dbReference>
<keyword evidence="6" id="KW-1185">Reference proteome</keyword>
<evidence type="ECO:0000313" key="5">
    <source>
        <dbReference type="EMBL" id="NEU94710.1"/>
    </source>
</evidence>
<evidence type="ECO:0000259" key="4">
    <source>
        <dbReference type="PROSITE" id="PS50949"/>
    </source>
</evidence>
<dbReference type="EMBL" id="VKHP01000005">
    <property type="protein sequence ID" value="NEU94710.1"/>
    <property type="molecule type" value="Genomic_DNA"/>
</dbReference>
<dbReference type="Pfam" id="PF07729">
    <property type="entry name" value="FCD"/>
    <property type="match status" value="1"/>
</dbReference>
<name>A0A6P1BAN7_9BRAD</name>
<evidence type="ECO:0000256" key="3">
    <source>
        <dbReference type="ARBA" id="ARBA00023163"/>
    </source>
</evidence>
<gene>
    <name evidence="5" type="ORF">FNJ47_02410</name>
</gene>
<evidence type="ECO:0000256" key="1">
    <source>
        <dbReference type="ARBA" id="ARBA00023015"/>
    </source>
</evidence>
<dbReference type="PROSITE" id="PS50949">
    <property type="entry name" value="HTH_GNTR"/>
    <property type="match status" value="1"/>
</dbReference>
<organism evidence="5 6">
    <name type="scientific">Bradyrhizobium uaiense</name>
    <dbReference type="NCBI Taxonomy" id="2594946"/>
    <lineage>
        <taxon>Bacteria</taxon>
        <taxon>Pseudomonadati</taxon>
        <taxon>Pseudomonadota</taxon>
        <taxon>Alphaproteobacteria</taxon>
        <taxon>Hyphomicrobiales</taxon>
        <taxon>Nitrobacteraceae</taxon>
        <taxon>Bradyrhizobium</taxon>
    </lineage>
</organism>
<dbReference type="GO" id="GO:0003700">
    <property type="term" value="F:DNA-binding transcription factor activity"/>
    <property type="evidence" value="ECO:0007669"/>
    <property type="project" value="InterPro"/>
</dbReference>
<keyword evidence="1" id="KW-0805">Transcription regulation</keyword>
<comment type="caution">
    <text evidence="5">The sequence shown here is derived from an EMBL/GenBank/DDBJ whole genome shotgun (WGS) entry which is preliminary data.</text>
</comment>
<keyword evidence="2" id="KW-0238">DNA-binding</keyword>
<dbReference type="InterPro" id="IPR000524">
    <property type="entry name" value="Tscrpt_reg_HTH_GntR"/>
</dbReference>
<feature type="domain" description="HTH gntR-type" evidence="4">
    <location>
        <begin position="2"/>
        <end position="69"/>
    </location>
</feature>
<dbReference type="RefSeq" id="WP_163150268.1">
    <property type="nucleotide sequence ID" value="NZ_VKHP01000005.1"/>
</dbReference>
<dbReference type="Proteomes" id="UP000468531">
    <property type="component" value="Unassembled WGS sequence"/>
</dbReference>
<dbReference type="InterPro" id="IPR036390">
    <property type="entry name" value="WH_DNA-bd_sf"/>
</dbReference>
<dbReference type="InterPro" id="IPR036388">
    <property type="entry name" value="WH-like_DNA-bd_sf"/>
</dbReference>
<dbReference type="Pfam" id="PF00392">
    <property type="entry name" value="GntR"/>
    <property type="match status" value="1"/>
</dbReference>
<keyword evidence="3" id="KW-0804">Transcription</keyword>
<protein>
    <submittedName>
        <fullName evidence="5">GntR family transcriptional regulator</fullName>
    </submittedName>
</protein>
<accession>A0A6P1BAN7</accession>
<dbReference type="Gene3D" id="1.20.120.530">
    <property type="entry name" value="GntR ligand-binding domain-like"/>
    <property type="match status" value="1"/>
</dbReference>
<evidence type="ECO:0000256" key="2">
    <source>
        <dbReference type="ARBA" id="ARBA00023125"/>
    </source>
</evidence>
<dbReference type="SUPFAM" id="SSF46785">
    <property type="entry name" value="Winged helix' DNA-binding domain"/>
    <property type="match status" value="1"/>
</dbReference>
<dbReference type="SMART" id="SM00895">
    <property type="entry name" value="FCD"/>
    <property type="match status" value="1"/>
</dbReference>
<dbReference type="SMART" id="SM00345">
    <property type="entry name" value="HTH_GNTR"/>
    <property type="match status" value="1"/>
</dbReference>
<dbReference type="PANTHER" id="PTHR43537">
    <property type="entry name" value="TRANSCRIPTIONAL REGULATOR, GNTR FAMILY"/>
    <property type="match status" value="1"/>
</dbReference>
<reference evidence="5 6" key="1">
    <citation type="journal article" date="2020" name="Arch. Microbiol.">
        <title>Bradyrhizobium uaiense sp. nov., a new highly efficient cowpea symbiont.</title>
        <authorList>
            <person name="Cabral Michel D."/>
            <person name="Azarias Guimaraes A."/>
            <person name="Martins da Costa E."/>
            <person name="Soares de Carvalho T."/>
            <person name="Balsanelli E."/>
            <person name="Willems A."/>
            <person name="Maltempi de Souza E."/>
            <person name="de Souza Moreira F.M."/>
        </authorList>
    </citation>
    <scope>NUCLEOTIDE SEQUENCE [LARGE SCALE GENOMIC DNA]</scope>
    <source>
        <strain evidence="5 6">UFLA 03-164</strain>
    </source>
</reference>
<proteinExistence type="predicted"/>
<sequence>MAGGQDRAYSVLRLRVVGGHYPPGFHLREEPLARELGLSRTPVRAALRRLVEDGLATTDAGQGIHVTEWSEADIEETFRLRILLEAHATERAVARGDEELTKRLEASNQIMAAAIAKGDDESISVIQATNREFHRTLLEFAGSPRLRAILEPMIDMPIVVRSFFLYSPAELAQSLHHHEDITIAARLRDGQLGRRAMQLHLTMSYARVLQHRENWREQRPNASSDTQ</sequence>
<dbReference type="SUPFAM" id="SSF48008">
    <property type="entry name" value="GntR ligand-binding domain-like"/>
    <property type="match status" value="1"/>
</dbReference>
<dbReference type="InterPro" id="IPR011711">
    <property type="entry name" value="GntR_C"/>
</dbReference>